<accession>A0A5J6X018</accession>
<feature type="transmembrane region" description="Helical" evidence="6">
    <location>
        <begin position="341"/>
        <end position="361"/>
    </location>
</feature>
<evidence type="ECO:0000256" key="6">
    <source>
        <dbReference type="SAM" id="Phobius"/>
    </source>
</evidence>
<reference evidence="7 8" key="1">
    <citation type="submission" date="2019-05" db="EMBL/GenBank/DDBJ databases">
        <title>OXA-830, a novel chromosomally encoded expanded-spectrum class D beta-lactamase in Aeromonas simiae.</title>
        <authorList>
            <person name="Zhou W."/>
            <person name="Chen Q."/>
        </authorList>
    </citation>
    <scope>NUCLEOTIDE SEQUENCE [LARGE SCALE GENOMIC DNA]</scope>
    <source>
        <strain evidence="7 8">A6</strain>
    </source>
</reference>
<dbReference type="PANTHER" id="PTHR30250">
    <property type="entry name" value="PST FAMILY PREDICTED COLANIC ACID TRANSPORTER"/>
    <property type="match status" value="1"/>
</dbReference>
<keyword evidence="3 6" id="KW-0812">Transmembrane</keyword>
<gene>
    <name evidence="7" type="ORF">FE240_12860</name>
</gene>
<feature type="transmembrane region" description="Helical" evidence="6">
    <location>
        <begin position="397"/>
        <end position="416"/>
    </location>
</feature>
<keyword evidence="8" id="KW-1185">Reference proteome</keyword>
<proteinExistence type="predicted"/>
<feature type="transmembrane region" description="Helical" evidence="6">
    <location>
        <begin position="229"/>
        <end position="249"/>
    </location>
</feature>
<protein>
    <submittedName>
        <fullName evidence="7">Lipopolysaccharide biosynthesis protein</fullName>
    </submittedName>
</protein>
<dbReference type="RefSeq" id="WP_193001463.1">
    <property type="nucleotide sequence ID" value="NZ_CP040449.1"/>
</dbReference>
<name>A0A5J6X018_9GAMM</name>
<dbReference type="AlphaFoldDB" id="A0A5J6X018"/>
<feature type="transmembrane region" description="Helical" evidence="6">
    <location>
        <begin position="164"/>
        <end position="181"/>
    </location>
</feature>
<dbReference type="InterPro" id="IPR050833">
    <property type="entry name" value="Poly_Biosynth_Transport"/>
</dbReference>
<feature type="transmembrane region" description="Helical" evidence="6">
    <location>
        <begin position="127"/>
        <end position="152"/>
    </location>
</feature>
<feature type="transmembrane region" description="Helical" evidence="6">
    <location>
        <begin position="373"/>
        <end position="391"/>
    </location>
</feature>
<feature type="transmembrane region" description="Helical" evidence="6">
    <location>
        <begin position="300"/>
        <end position="321"/>
    </location>
</feature>
<feature type="transmembrane region" description="Helical" evidence="6">
    <location>
        <begin position="187"/>
        <end position="208"/>
    </location>
</feature>
<evidence type="ECO:0000313" key="7">
    <source>
        <dbReference type="EMBL" id="QFI55498.1"/>
    </source>
</evidence>
<dbReference type="GO" id="GO:0005886">
    <property type="term" value="C:plasma membrane"/>
    <property type="evidence" value="ECO:0007669"/>
    <property type="project" value="UniProtKB-SubCell"/>
</dbReference>
<evidence type="ECO:0000256" key="4">
    <source>
        <dbReference type="ARBA" id="ARBA00022989"/>
    </source>
</evidence>
<dbReference type="EMBL" id="CP040449">
    <property type="protein sequence ID" value="QFI55498.1"/>
    <property type="molecule type" value="Genomic_DNA"/>
</dbReference>
<dbReference type="Pfam" id="PF01943">
    <property type="entry name" value="Polysacc_synt"/>
    <property type="match status" value="1"/>
</dbReference>
<evidence type="ECO:0000256" key="5">
    <source>
        <dbReference type="ARBA" id="ARBA00023136"/>
    </source>
</evidence>
<dbReference type="KEGG" id="asim:FE240_12860"/>
<keyword evidence="5 6" id="KW-0472">Membrane</keyword>
<feature type="transmembrane region" description="Helical" evidence="6">
    <location>
        <begin position="52"/>
        <end position="76"/>
    </location>
</feature>
<evidence type="ECO:0000256" key="2">
    <source>
        <dbReference type="ARBA" id="ARBA00022475"/>
    </source>
</evidence>
<sequence length="437" mass="46443">MTQAPDLGAVPRRPWQRLLVGGLLPAGIKIANAGLGYLTTLIAAWLLSPAEYGLFGAVIAFSLLCSFALSYGQPVAMIKFYHEQLAARGERAADRQLSWSLLAGGLCLLLCTLAGALWLFAGKTDAGGLGLIVLFCLLFSAGELLSVALRVKERMLAALAPRDALWRALVIAALGLLWLGGKAATTSQLLLLMSLLLLPCLAYQLRLLAPHLSWVWRGEGARLHRRSCAFWGIVLTGPLLTQAGTLIVSGRFGLDESGAYFAAERTSNLLTFLLVAIHIVVGPRLARAFETRDFATTQRLVGLSALLAGGASLLLFVPLALFGNEVLACFSPRYAGQGALLSWLALAQLCNAMAGVTAFFLQMAGFERLTLILSAWFALLSLGLQLLAAWLGSLEGVAIASAGVSLLLNLACILACRRHTGIDSTLLGVFRQGGAFR</sequence>
<organism evidence="7 8">
    <name type="scientific">Aeromonas simiae</name>
    <dbReference type="NCBI Taxonomy" id="218936"/>
    <lineage>
        <taxon>Bacteria</taxon>
        <taxon>Pseudomonadati</taxon>
        <taxon>Pseudomonadota</taxon>
        <taxon>Gammaproteobacteria</taxon>
        <taxon>Aeromonadales</taxon>
        <taxon>Aeromonadaceae</taxon>
        <taxon>Aeromonas</taxon>
    </lineage>
</organism>
<feature type="transmembrane region" description="Helical" evidence="6">
    <location>
        <begin position="97"/>
        <end position="121"/>
    </location>
</feature>
<comment type="subcellular location">
    <subcellularLocation>
        <location evidence="1">Cell membrane</location>
        <topology evidence="1">Multi-pass membrane protein</topology>
    </subcellularLocation>
</comment>
<dbReference type="PANTHER" id="PTHR30250:SF11">
    <property type="entry name" value="O-ANTIGEN TRANSPORTER-RELATED"/>
    <property type="match status" value="1"/>
</dbReference>
<keyword evidence="4 6" id="KW-1133">Transmembrane helix</keyword>
<evidence type="ECO:0000256" key="1">
    <source>
        <dbReference type="ARBA" id="ARBA00004651"/>
    </source>
</evidence>
<dbReference type="InterPro" id="IPR002797">
    <property type="entry name" value="Polysacc_synth"/>
</dbReference>
<keyword evidence="2" id="KW-1003">Cell membrane</keyword>
<feature type="transmembrane region" description="Helical" evidence="6">
    <location>
        <begin position="18"/>
        <end position="46"/>
    </location>
</feature>
<feature type="transmembrane region" description="Helical" evidence="6">
    <location>
        <begin position="269"/>
        <end position="288"/>
    </location>
</feature>
<dbReference type="Proteomes" id="UP000594034">
    <property type="component" value="Chromosome"/>
</dbReference>
<evidence type="ECO:0000313" key="8">
    <source>
        <dbReference type="Proteomes" id="UP000594034"/>
    </source>
</evidence>
<evidence type="ECO:0000256" key="3">
    <source>
        <dbReference type="ARBA" id="ARBA00022692"/>
    </source>
</evidence>